<dbReference type="InterPro" id="IPR002550">
    <property type="entry name" value="CNNM"/>
</dbReference>
<dbReference type="STRING" id="698762.SAMN00808754_2409"/>
<evidence type="ECO:0000256" key="1">
    <source>
        <dbReference type="SAM" id="Phobius"/>
    </source>
</evidence>
<keyword evidence="1" id="KW-1133">Transmembrane helix</keyword>
<dbReference type="AlphaFoldDB" id="A0A1W1VZ80"/>
<keyword evidence="1" id="KW-0472">Membrane</keyword>
<feature type="domain" description="CNNM transmembrane" evidence="2">
    <location>
        <begin position="49"/>
        <end position="182"/>
    </location>
</feature>
<evidence type="ECO:0000259" key="2">
    <source>
        <dbReference type="Pfam" id="PF01595"/>
    </source>
</evidence>
<dbReference type="OrthoDB" id="2111373at2"/>
<dbReference type="RefSeq" id="WP_084665943.1">
    <property type="nucleotide sequence ID" value="NZ_LT838272.1"/>
</dbReference>
<keyword evidence="1" id="KW-0812">Transmembrane</keyword>
<feature type="transmembrane region" description="Helical" evidence="1">
    <location>
        <begin position="12"/>
        <end position="32"/>
    </location>
</feature>
<sequence>MGSTKNRNRKPWRNALTTGIGTFFLALSLGYLSQTFIGRLASFLVSFILLVVIILIGIAFDILGIAVAAALEPPLHARAARKVEGAREALWLLRNADRVASFANDVVGDVCATLSGAIGASILFRLVGGSAQDIWISTAMTATISGLTVGGKALGKSFALREANEIVFWVGRILYFLERLTGRSLIPINNTRRKGRSS</sequence>
<feature type="transmembrane region" description="Helical" evidence="1">
    <location>
        <begin position="44"/>
        <end position="71"/>
    </location>
</feature>
<keyword evidence="4" id="KW-1185">Reference proteome</keyword>
<name>A0A1W1VZ80_9FIRM</name>
<dbReference type="Proteomes" id="UP000192569">
    <property type="component" value="Chromosome I"/>
</dbReference>
<dbReference type="EMBL" id="LT838272">
    <property type="protein sequence ID" value="SMB98560.1"/>
    <property type="molecule type" value="Genomic_DNA"/>
</dbReference>
<evidence type="ECO:0000313" key="3">
    <source>
        <dbReference type="EMBL" id="SMB98560.1"/>
    </source>
</evidence>
<evidence type="ECO:0000313" key="4">
    <source>
        <dbReference type="Proteomes" id="UP000192569"/>
    </source>
</evidence>
<proteinExistence type="predicted"/>
<gene>
    <name evidence="3" type="ORF">SAMN00808754_2409</name>
</gene>
<organism evidence="3 4">
    <name type="scientific">Thermanaeromonas toyohensis ToBE</name>
    <dbReference type="NCBI Taxonomy" id="698762"/>
    <lineage>
        <taxon>Bacteria</taxon>
        <taxon>Bacillati</taxon>
        <taxon>Bacillota</taxon>
        <taxon>Clostridia</taxon>
        <taxon>Neomoorellales</taxon>
        <taxon>Neomoorellaceae</taxon>
        <taxon>Thermanaeromonas</taxon>
    </lineage>
</organism>
<accession>A0A1W1VZ80</accession>
<reference evidence="3 4" key="1">
    <citation type="submission" date="2017-04" db="EMBL/GenBank/DDBJ databases">
        <authorList>
            <person name="Afonso C.L."/>
            <person name="Miller P.J."/>
            <person name="Scott M.A."/>
            <person name="Spackman E."/>
            <person name="Goraichik I."/>
            <person name="Dimitrov K.M."/>
            <person name="Suarez D.L."/>
            <person name="Swayne D.E."/>
        </authorList>
    </citation>
    <scope>NUCLEOTIDE SEQUENCE [LARGE SCALE GENOMIC DNA]</scope>
    <source>
        <strain evidence="3 4">ToBE</strain>
    </source>
</reference>
<protein>
    <recommendedName>
        <fullName evidence="2">CNNM transmembrane domain-containing protein</fullName>
    </recommendedName>
</protein>
<dbReference type="Pfam" id="PF01595">
    <property type="entry name" value="CNNM"/>
    <property type="match status" value="1"/>
</dbReference>